<comment type="similarity">
    <text evidence="4">Belongs to the L/F-transferase family.</text>
</comment>
<dbReference type="RefSeq" id="WP_281243475.1">
    <property type="nucleotide sequence ID" value="NZ_FNQM01000003.1"/>
</dbReference>
<organism evidence="5 6">
    <name type="scientific">Rubrimonas cliftonensis</name>
    <dbReference type="NCBI Taxonomy" id="89524"/>
    <lineage>
        <taxon>Bacteria</taxon>
        <taxon>Pseudomonadati</taxon>
        <taxon>Pseudomonadota</taxon>
        <taxon>Alphaproteobacteria</taxon>
        <taxon>Rhodobacterales</taxon>
        <taxon>Paracoccaceae</taxon>
        <taxon>Rubrimonas</taxon>
    </lineage>
</organism>
<evidence type="ECO:0000313" key="6">
    <source>
        <dbReference type="Proteomes" id="UP000198703"/>
    </source>
</evidence>
<proteinExistence type="inferred from homology"/>
<protein>
    <recommendedName>
        <fullName evidence="4">Leucyl/phenylalanyl-tRNA--protein transferase</fullName>
        <ecNumber evidence="4">2.3.2.6</ecNumber>
    </recommendedName>
    <alternativeName>
        <fullName evidence="4">L/F-transferase</fullName>
    </alternativeName>
    <alternativeName>
        <fullName evidence="4">Leucyltransferase</fullName>
    </alternativeName>
    <alternativeName>
        <fullName evidence="4">Phenyalanyltransferase</fullName>
    </alternativeName>
</protein>
<dbReference type="NCBIfam" id="TIGR00667">
    <property type="entry name" value="aat"/>
    <property type="match status" value="1"/>
</dbReference>
<dbReference type="Pfam" id="PF03588">
    <property type="entry name" value="Leu_Phe_trans"/>
    <property type="match status" value="1"/>
</dbReference>
<evidence type="ECO:0000256" key="3">
    <source>
        <dbReference type="ARBA" id="ARBA00023315"/>
    </source>
</evidence>
<sequence length="218" mass="24221">MPKDEQSLELSPTLILRAYAAGVFPMADGAETDGVFWVDPRQRGVFPLDAFHVPRRLARRIRAGGFEVTVDRDFDAVIDACADRDETWINGDIRRLYLALHRMGYAHSVEVRMDGALAGGLYGVRMGAAFFGESMFHRRTDASKIALVYLVARLRVGGFRLLDSQFTTDHLARFGATSVPRERYHGMLDLALREVGDFDALPQGATPDEVLQASTQTS</sequence>
<dbReference type="GO" id="GO:0008914">
    <property type="term" value="F:leucyl-tRNA--protein transferase activity"/>
    <property type="evidence" value="ECO:0007669"/>
    <property type="project" value="UniProtKB-UniRule"/>
</dbReference>
<name>A0A1H3YK04_9RHOB</name>
<dbReference type="GO" id="GO:0005737">
    <property type="term" value="C:cytoplasm"/>
    <property type="evidence" value="ECO:0007669"/>
    <property type="project" value="UniProtKB-SubCell"/>
</dbReference>
<keyword evidence="3 4" id="KW-0012">Acyltransferase</keyword>
<dbReference type="AlphaFoldDB" id="A0A1H3YK04"/>
<dbReference type="Gene3D" id="3.40.630.70">
    <property type="entry name" value="Leucyl/phenylalanyl-tRNA-protein transferase, C-terminal domain"/>
    <property type="match status" value="1"/>
</dbReference>
<comment type="catalytic activity">
    <reaction evidence="4">
        <text>N-terminal L-lysyl-[protein] + L-leucyl-tRNA(Leu) = N-terminal L-leucyl-L-lysyl-[protein] + tRNA(Leu) + H(+)</text>
        <dbReference type="Rhea" id="RHEA:12340"/>
        <dbReference type="Rhea" id="RHEA-COMP:9613"/>
        <dbReference type="Rhea" id="RHEA-COMP:9622"/>
        <dbReference type="Rhea" id="RHEA-COMP:12670"/>
        <dbReference type="Rhea" id="RHEA-COMP:12671"/>
        <dbReference type="ChEBI" id="CHEBI:15378"/>
        <dbReference type="ChEBI" id="CHEBI:65249"/>
        <dbReference type="ChEBI" id="CHEBI:78442"/>
        <dbReference type="ChEBI" id="CHEBI:78494"/>
        <dbReference type="ChEBI" id="CHEBI:133043"/>
        <dbReference type="EC" id="2.3.2.6"/>
    </reaction>
</comment>
<keyword evidence="6" id="KW-1185">Reference proteome</keyword>
<dbReference type="EMBL" id="FNQM01000003">
    <property type="protein sequence ID" value="SEA11268.1"/>
    <property type="molecule type" value="Genomic_DNA"/>
</dbReference>
<dbReference type="EC" id="2.3.2.6" evidence="4"/>
<evidence type="ECO:0000256" key="4">
    <source>
        <dbReference type="HAMAP-Rule" id="MF_00688"/>
    </source>
</evidence>
<dbReference type="InterPro" id="IPR016181">
    <property type="entry name" value="Acyl_CoA_acyltransferase"/>
</dbReference>
<dbReference type="PANTHER" id="PTHR30098:SF2">
    <property type="entry name" value="LEUCYL_PHENYLALANYL-TRNA--PROTEIN TRANSFERASE"/>
    <property type="match status" value="1"/>
</dbReference>
<dbReference type="InterPro" id="IPR042203">
    <property type="entry name" value="Leu/Phe-tRNA_Trfase_C"/>
</dbReference>
<accession>A0A1H3YK04</accession>
<keyword evidence="1 4" id="KW-0963">Cytoplasm</keyword>
<dbReference type="GO" id="GO:0030163">
    <property type="term" value="P:protein catabolic process"/>
    <property type="evidence" value="ECO:0007669"/>
    <property type="project" value="UniProtKB-UniRule"/>
</dbReference>
<comment type="catalytic activity">
    <reaction evidence="4">
        <text>N-terminal L-arginyl-[protein] + L-leucyl-tRNA(Leu) = N-terminal L-leucyl-L-arginyl-[protein] + tRNA(Leu) + H(+)</text>
        <dbReference type="Rhea" id="RHEA:50416"/>
        <dbReference type="Rhea" id="RHEA-COMP:9613"/>
        <dbReference type="Rhea" id="RHEA-COMP:9622"/>
        <dbReference type="Rhea" id="RHEA-COMP:12672"/>
        <dbReference type="Rhea" id="RHEA-COMP:12673"/>
        <dbReference type="ChEBI" id="CHEBI:15378"/>
        <dbReference type="ChEBI" id="CHEBI:64719"/>
        <dbReference type="ChEBI" id="CHEBI:78442"/>
        <dbReference type="ChEBI" id="CHEBI:78494"/>
        <dbReference type="ChEBI" id="CHEBI:133044"/>
        <dbReference type="EC" id="2.3.2.6"/>
    </reaction>
</comment>
<evidence type="ECO:0000256" key="1">
    <source>
        <dbReference type="ARBA" id="ARBA00022490"/>
    </source>
</evidence>
<comment type="function">
    <text evidence="4">Functions in the N-end rule pathway of protein degradation where it conjugates Leu, Phe and, less efficiently, Met from aminoacyl-tRNAs to the N-termini of proteins containing an N-terminal arginine or lysine.</text>
</comment>
<dbReference type="STRING" id="89524.SAMN05444370_103112"/>
<dbReference type="SUPFAM" id="SSF55729">
    <property type="entry name" value="Acyl-CoA N-acyltransferases (Nat)"/>
    <property type="match status" value="1"/>
</dbReference>
<dbReference type="Proteomes" id="UP000198703">
    <property type="component" value="Unassembled WGS sequence"/>
</dbReference>
<reference evidence="5 6" key="1">
    <citation type="submission" date="2016-10" db="EMBL/GenBank/DDBJ databases">
        <authorList>
            <person name="de Groot N.N."/>
        </authorList>
    </citation>
    <scope>NUCLEOTIDE SEQUENCE [LARGE SCALE GENOMIC DNA]</scope>
    <source>
        <strain evidence="5 6">DSM 15345</strain>
    </source>
</reference>
<dbReference type="InterPro" id="IPR004616">
    <property type="entry name" value="Leu/Phe-tRNA_Trfase"/>
</dbReference>
<dbReference type="HAMAP" id="MF_00688">
    <property type="entry name" value="Leu_Phe_trans"/>
    <property type="match status" value="1"/>
</dbReference>
<gene>
    <name evidence="4" type="primary">aat</name>
    <name evidence="5" type="ORF">SAMN05444370_103112</name>
</gene>
<keyword evidence="2 4" id="KW-0808">Transferase</keyword>
<dbReference type="PANTHER" id="PTHR30098">
    <property type="entry name" value="LEUCYL/PHENYLALANYL-TRNA--PROTEIN TRANSFERASE"/>
    <property type="match status" value="1"/>
</dbReference>
<evidence type="ECO:0000256" key="2">
    <source>
        <dbReference type="ARBA" id="ARBA00022679"/>
    </source>
</evidence>
<comment type="subcellular location">
    <subcellularLocation>
        <location evidence="4">Cytoplasm</location>
    </subcellularLocation>
</comment>
<comment type="catalytic activity">
    <reaction evidence="4">
        <text>L-phenylalanyl-tRNA(Phe) + an N-terminal L-alpha-aminoacyl-[protein] = an N-terminal L-phenylalanyl-L-alpha-aminoacyl-[protein] + tRNA(Phe)</text>
        <dbReference type="Rhea" id="RHEA:43632"/>
        <dbReference type="Rhea" id="RHEA-COMP:9668"/>
        <dbReference type="Rhea" id="RHEA-COMP:9699"/>
        <dbReference type="Rhea" id="RHEA-COMP:10636"/>
        <dbReference type="Rhea" id="RHEA-COMP:10637"/>
        <dbReference type="ChEBI" id="CHEBI:78442"/>
        <dbReference type="ChEBI" id="CHEBI:78531"/>
        <dbReference type="ChEBI" id="CHEBI:78597"/>
        <dbReference type="ChEBI" id="CHEBI:83561"/>
        <dbReference type="EC" id="2.3.2.6"/>
    </reaction>
</comment>
<evidence type="ECO:0000313" key="5">
    <source>
        <dbReference type="EMBL" id="SEA11268.1"/>
    </source>
</evidence>